<feature type="coiled-coil region" evidence="11">
    <location>
        <begin position="64"/>
        <end position="91"/>
    </location>
</feature>
<evidence type="ECO:0000256" key="4">
    <source>
        <dbReference type="ARBA" id="ARBA00022792"/>
    </source>
</evidence>
<evidence type="ECO:0000256" key="10">
    <source>
        <dbReference type="PIRNR" id="PIRNR037871"/>
    </source>
</evidence>
<protein>
    <recommendedName>
        <fullName evidence="10">Mitochondrial import inner membrane translocase subunit TIM44</fullName>
    </recommendedName>
</protein>
<dbReference type="PIRSF" id="PIRSF037871">
    <property type="entry name" value="TIM44"/>
    <property type="match status" value="1"/>
</dbReference>
<name>A0ABR2ZV31_9AGAR</name>
<comment type="caution">
    <text evidence="13">The sequence shown here is derived from an EMBL/GenBank/DDBJ whole genome shotgun (WGS) entry which is preliminary data.</text>
</comment>
<evidence type="ECO:0000256" key="11">
    <source>
        <dbReference type="SAM" id="Coils"/>
    </source>
</evidence>
<comment type="similarity">
    <text evidence="2 10">Belongs to the Tim44 family.</text>
</comment>
<keyword evidence="3 10" id="KW-0813">Transport</keyword>
<evidence type="ECO:0000256" key="8">
    <source>
        <dbReference type="ARBA" id="ARBA00023128"/>
    </source>
</evidence>
<evidence type="ECO:0000256" key="2">
    <source>
        <dbReference type="ARBA" id="ARBA00009597"/>
    </source>
</evidence>
<reference evidence="13 14" key="1">
    <citation type="submission" date="2024-05" db="EMBL/GenBank/DDBJ databases">
        <title>A draft genome resource for the thread blight pathogen Marasmius tenuissimus strain MS-2.</title>
        <authorList>
            <person name="Yulfo-Soto G.E."/>
            <person name="Baruah I.K."/>
            <person name="Amoako-Attah I."/>
            <person name="Bukari Y."/>
            <person name="Meinhardt L.W."/>
            <person name="Bailey B.A."/>
            <person name="Cohen S.P."/>
        </authorList>
    </citation>
    <scope>NUCLEOTIDE SEQUENCE [LARGE SCALE GENOMIC DNA]</scope>
    <source>
        <strain evidence="13 14">MS-2</strain>
    </source>
</reference>
<evidence type="ECO:0000256" key="5">
    <source>
        <dbReference type="ARBA" id="ARBA00022927"/>
    </source>
</evidence>
<keyword evidence="7 10" id="KW-0811">Translocation</keyword>
<dbReference type="EMBL" id="JBBXMP010000051">
    <property type="protein sequence ID" value="KAL0065170.1"/>
    <property type="molecule type" value="Genomic_DNA"/>
</dbReference>
<feature type="domain" description="Tim44-like" evidence="12">
    <location>
        <begin position="295"/>
        <end position="448"/>
    </location>
</feature>
<comment type="function">
    <text evidence="10">Essential component of the PAM complex, a complex required for the translocation of transit peptide-containing proteins from the inner membrane into the mitochondrial matrix in an ATP-dependent manner.</text>
</comment>
<dbReference type="Pfam" id="PF04280">
    <property type="entry name" value="Tim44"/>
    <property type="match status" value="1"/>
</dbReference>
<sequence>MLPRHLQNLVVRNALRNRTLARHVQQPRLTVPTSVFRSVAGFHSTSNNRNELPKSPFQTFVDVLKDELKKNRELQDNVKQLQGDVDKFQDSEAMKRARAAYERARLTSSIKENPKLRAAAEELKKRGIKVGDAVSEALKTMEESEVMRAISRASAAVTSTIEKSTEPIRKTAAYKALSETLIDALDDSGSAKHGGFEEKEARRLRRQKRLEKAGRLGGLGPAGARVTTDPEAGTSVVLHKDSPRQEKWNELKESNPVLKSFFSAKQSFEESENPFVSSIRTVTQTIGSWFEENETAQVMRMMKMHDPTFNMGNFERELREYIVPEVVDAYLSADQEALKAWCGEATYNVLWATMEVYLKQGLISESKVLDIRQVDVHTGKVLDNNIPVFIIQFNTQEVLLFRNAKTSEVAVGAEDRVEQCTYIAAITRVEEELGNELTGGWKVIEMGRRSARAYL</sequence>
<proteinExistence type="inferred from homology"/>
<keyword evidence="9 10" id="KW-0472">Membrane</keyword>
<dbReference type="PANTHER" id="PTHR10721">
    <property type="entry name" value="MITOCHONDRIAL IMPORT INNER MEMBRANE TRANSLOCASE SUBUNIT TIM44"/>
    <property type="match status" value="1"/>
</dbReference>
<organism evidence="13 14">
    <name type="scientific">Marasmius tenuissimus</name>
    <dbReference type="NCBI Taxonomy" id="585030"/>
    <lineage>
        <taxon>Eukaryota</taxon>
        <taxon>Fungi</taxon>
        <taxon>Dikarya</taxon>
        <taxon>Basidiomycota</taxon>
        <taxon>Agaricomycotina</taxon>
        <taxon>Agaricomycetes</taxon>
        <taxon>Agaricomycetidae</taxon>
        <taxon>Agaricales</taxon>
        <taxon>Marasmiineae</taxon>
        <taxon>Marasmiaceae</taxon>
        <taxon>Marasmius</taxon>
    </lineage>
</organism>
<keyword evidence="6" id="KW-0809">Transit peptide</keyword>
<comment type="subcellular location">
    <subcellularLocation>
        <location evidence="1 10">Mitochondrion inner membrane</location>
    </subcellularLocation>
</comment>
<gene>
    <name evidence="13" type="primary">TIM44</name>
    <name evidence="13" type="ORF">AAF712_007840</name>
</gene>
<evidence type="ECO:0000256" key="6">
    <source>
        <dbReference type="ARBA" id="ARBA00022946"/>
    </source>
</evidence>
<keyword evidence="14" id="KW-1185">Reference proteome</keyword>
<keyword evidence="5 10" id="KW-0653">Protein transport</keyword>
<dbReference type="InterPro" id="IPR007379">
    <property type="entry name" value="Tim44-like_dom"/>
</dbReference>
<dbReference type="Proteomes" id="UP001437256">
    <property type="component" value="Unassembled WGS sequence"/>
</dbReference>
<evidence type="ECO:0000256" key="7">
    <source>
        <dbReference type="ARBA" id="ARBA00023010"/>
    </source>
</evidence>
<dbReference type="InterPro" id="IPR017303">
    <property type="entry name" value="Tim44"/>
</dbReference>
<keyword evidence="4 10" id="KW-0999">Mitochondrion inner membrane</keyword>
<dbReference type="Gene3D" id="3.10.450.240">
    <property type="match status" value="1"/>
</dbReference>
<dbReference type="InterPro" id="IPR039544">
    <property type="entry name" value="Tim44-like"/>
</dbReference>
<keyword evidence="8 10" id="KW-0496">Mitochondrion</keyword>
<evidence type="ECO:0000256" key="1">
    <source>
        <dbReference type="ARBA" id="ARBA00004273"/>
    </source>
</evidence>
<dbReference type="InterPro" id="IPR032710">
    <property type="entry name" value="NTF2-like_dom_sf"/>
</dbReference>
<evidence type="ECO:0000259" key="12">
    <source>
        <dbReference type="SMART" id="SM00978"/>
    </source>
</evidence>
<keyword evidence="11" id="KW-0175">Coiled coil</keyword>
<dbReference type="PANTHER" id="PTHR10721:SF1">
    <property type="entry name" value="MITOCHONDRIAL IMPORT INNER MEMBRANE TRANSLOCASE SUBUNIT TIM44"/>
    <property type="match status" value="1"/>
</dbReference>
<evidence type="ECO:0000256" key="3">
    <source>
        <dbReference type="ARBA" id="ARBA00022448"/>
    </source>
</evidence>
<dbReference type="SUPFAM" id="SSF54427">
    <property type="entry name" value="NTF2-like"/>
    <property type="match status" value="1"/>
</dbReference>
<evidence type="ECO:0000313" key="14">
    <source>
        <dbReference type="Proteomes" id="UP001437256"/>
    </source>
</evidence>
<evidence type="ECO:0000256" key="9">
    <source>
        <dbReference type="ARBA" id="ARBA00023136"/>
    </source>
</evidence>
<dbReference type="SMART" id="SM00978">
    <property type="entry name" value="Tim44"/>
    <property type="match status" value="1"/>
</dbReference>
<evidence type="ECO:0000313" key="13">
    <source>
        <dbReference type="EMBL" id="KAL0065170.1"/>
    </source>
</evidence>
<accession>A0ABR2ZV31</accession>